<feature type="binding site" evidence="9">
    <location>
        <position position="333"/>
    </location>
    <ligand>
        <name>Zn(2+)</name>
        <dbReference type="ChEBI" id="CHEBI:29105"/>
    </ligand>
</feature>
<evidence type="ECO:0000256" key="8">
    <source>
        <dbReference type="PIRSR" id="PIRSR000099-3"/>
    </source>
</evidence>
<dbReference type="InterPro" id="IPR022695">
    <property type="entry name" value="Histidinol_DH_monofunct"/>
</dbReference>
<evidence type="ECO:0000256" key="1">
    <source>
        <dbReference type="ARBA" id="ARBA00010178"/>
    </source>
</evidence>
<reference evidence="12" key="1">
    <citation type="journal article" date="2020" name="mSystems">
        <title>Genome- and Community-Level Interaction Insights into Carbon Utilization and Element Cycling Functions of Hydrothermarchaeota in Hydrothermal Sediment.</title>
        <authorList>
            <person name="Zhou Z."/>
            <person name="Liu Y."/>
            <person name="Xu W."/>
            <person name="Pan J."/>
            <person name="Luo Z.H."/>
            <person name="Li M."/>
        </authorList>
    </citation>
    <scope>NUCLEOTIDE SEQUENCE [LARGE SCALE GENOMIC DNA]</scope>
    <source>
        <strain evidence="11">SpSt-629</strain>
        <strain evidence="12">SpSt-688</strain>
    </source>
</reference>
<dbReference type="PANTHER" id="PTHR21256">
    <property type="entry name" value="HISTIDINOL DEHYDROGENASE HDH"/>
    <property type="match status" value="1"/>
</dbReference>
<comment type="catalytic activity">
    <reaction evidence="5">
        <text>L-histidinol + 2 NAD(+) + H2O = L-histidine + 2 NADH + 3 H(+)</text>
        <dbReference type="Rhea" id="RHEA:20641"/>
        <dbReference type="ChEBI" id="CHEBI:15377"/>
        <dbReference type="ChEBI" id="CHEBI:15378"/>
        <dbReference type="ChEBI" id="CHEBI:57540"/>
        <dbReference type="ChEBI" id="CHEBI:57595"/>
        <dbReference type="ChEBI" id="CHEBI:57699"/>
        <dbReference type="ChEBI" id="CHEBI:57945"/>
        <dbReference type="EC" id="1.1.1.23"/>
    </reaction>
</comment>
<evidence type="ECO:0000256" key="2">
    <source>
        <dbReference type="ARBA" id="ARBA00022723"/>
    </source>
</evidence>
<dbReference type="Pfam" id="PF00815">
    <property type="entry name" value="Histidinol_dh"/>
    <property type="match status" value="1"/>
</dbReference>
<evidence type="ECO:0000256" key="4">
    <source>
        <dbReference type="ARBA" id="ARBA00023002"/>
    </source>
</evidence>
<feature type="active site" description="Proton acceptor" evidence="6">
    <location>
        <position position="301"/>
    </location>
</feature>
<evidence type="ECO:0000256" key="6">
    <source>
        <dbReference type="PIRSR" id="PIRSR000099-1"/>
    </source>
</evidence>
<evidence type="ECO:0000313" key="12">
    <source>
        <dbReference type="EMBL" id="HGT97806.1"/>
    </source>
</evidence>
<keyword evidence="2 9" id="KW-0479">Metal-binding</keyword>
<proteinExistence type="inferred from homology"/>
<dbReference type="GO" id="GO:0000105">
    <property type="term" value="P:L-histidine biosynthetic process"/>
    <property type="evidence" value="ECO:0007669"/>
    <property type="project" value="UniProtKB-UniRule"/>
</dbReference>
<dbReference type="Gene3D" id="3.40.50.1980">
    <property type="entry name" value="Nitrogenase molybdenum iron protein domain"/>
    <property type="match status" value="2"/>
</dbReference>
<dbReference type="NCBIfam" id="TIGR00069">
    <property type="entry name" value="hisD"/>
    <property type="match status" value="1"/>
</dbReference>
<feature type="binding site" evidence="7">
    <location>
        <position position="115"/>
    </location>
    <ligand>
        <name>NAD(+)</name>
        <dbReference type="ChEBI" id="CHEBI:57540"/>
    </ligand>
</feature>
<dbReference type="UniPathway" id="UPA00031">
    <property type="reaction ID" value="UER00014"/>
</dbReference>
<dbReference type="EMBL" id="DTAU01000104">
    <property type="protein sequence ID" value="HFQ79093.1"/>
    <property type="molecule type" value="Genomic_DNA"/>
</dbReference>
<evidence type="ECO:0000256" key="7">
    <source>
        <dbReference type="PIRSR" id="PIRSR000099-2"/>
    </source>
</evidence>
<accession>A0A7J3MWC7</accession>
<dbReference type="SUPFAM" id="SSF53720">
    <property type="entry name" value="ALDH-like"/>
    <property type="match status" value="1"/>
</dbReference>
<feature type="binding site" evidence="8">
    <location>
        <position position="223"/>
    </location>
    <ligand>
        <name>substrate</name>
    </ligand>
</feature>
<feature type="binding site" evidence="8">
    <location>
        <position position="333"/>
    </location>
    <ligand>
        <name>substrate</name>
    </ligand>
</feature>
<comment type="pathway">
    <text evidence="5">Amino-acid biosynthesis; L-histidine biosynthesis; L-histidine from 5-phospho-alpha-D-ribose 1-diphosphate: step 9/9.</text>
</comment>
<dbReference type="EMBL" id="DTDH01000002">
    <property type="protein sequence ID" value="HGT97806.1"/>
    <property type="molecule type" value="Genomic_DNA"/>
</dbReference>
<keyword evidence="5 7" id="KW-0520">NAD</keyword>
<evidence type="ECO:0000313" key="11">
    <source>
        <dbReference type="EMBL" id="HFQ79093.1"/>
    </source>
</evidence>
<feature type="binding site" evidence="9">
    <location>
        <position position="391"/>
    </location>
    <ligand>
        <name>Zn(2+)</name>
        <dbReference type="ChEBI" id="CHEBI:29105"/>
    </ligand>
</feature>
<dbReference type="InterPro" id="IPR016161">
    <property type="entry name" value="Ald_DH/histidinol_DH"/>
</dbReference>
<keyword evidence="5" id="KW-0028">Amino-acid biosynthesis</keyword>
<organism evidence="12">
    <name type="scientific">Ignisphaera aggregans</name>
    <dbReference type="NCBI Taxonomy" id="334771"/>
    <lineage>
        <taxon>Archaea</taxon>
        <taxon>Thermoproteota</taxon>
        <taxon>Thermoprotei</taxon>
        <taxon>Desulfurococcales</taxon>
        <taxon>Desulfurococcaceae</taxon>
        <taxon>Ignisphaera</taxon>
    </lineage>
</organism>
<feature type="binding site" evidence="8">
    <location>
        <position position="386"/>
    </location>
    <ligand>
        <name>substrate</name>
    </ligand>
</feature>
<keyword evidence="5" id="KW-0368">Histidine biosynthesis</keyword>
<dbReference type="GO" id="GO:0004399">
    <property type="term" value="F:histidinol dehydrogenase activity"/>
    <property type="evidence" value="ECO:0007669"/>
    <property type="project" value="UniProtKB-UniRule"/>
</dbReference>
<dbReference type="PIRSF" id="PIRSF000099">
    <property type="entry name" value="Histidinol_dh"/>
    <property type="match status" value="1"/>
</dbReference>
<dbReference type="Gene3D" id="1.20.5.1300">
    <property type="match status" value="1"/>
</dbReference>
<sequence length="404" mass="44482">MTIYYRFPNVRPLELEKVLDVVKNTIEYVRKYGDKALKEFTKKFDGVDIDTIAIDRQYLLKCCKDLEPGLKKSIDIVHDILFKIHELHLPKDVIVEVEGVRLGYVWRSIDNVGIYVPGGKKSYPSSLLMAGVPAKVAKVKKMYVASPPMPDGCVNPAVAYVALKLDVDEVYRIGGAQAIAALAYGTESVKKVDKIVGPGNIYVQAAKFLVQDAVAIDGIEGPTELVVVADESAEPEMVSIDMMAQAEHGQGTFIVLISNSKKLIQEVGKILEQDKDHDYYIVEVSSIDEAIDIVNTIAPEHLSLHVAQPQKYLNYISNVGAISLGKEPPALIDYIGPNHILPTNRWATSKGALSVYDFLKPLSIILDSSSIKREVIQAVLQLAEYEGFKIHSKSIGVRFGSSPS</sequence>
<feature type="binding site" evidence="8">
    <location>
        <position position="248"/>
    </location>
    <ligand>
        <name>substrate</name>
    </ligand>
</feature>
<dbReference type="PRINTS" id="PR00083">
    <property type="entry name" value="HOLDHDRGNASE"/>
</dbReference>
<dbReference type="FunFam" id="3.40.50.1980:FF:000001">
    <property type="entry name" value="Histidinol dehydrogenase"/>
    <property type="match status" value="1"/>
</dbReference>
<comment type="caution">
    <text evidence="12">The sequence shown here is derived from an EMBL/GenBank/DDBJ whole genome shotgun (WGS) entry which is preliminary data.</text>
</comment>
<feature type="active site" description="Proton acceptor" evidence="6">
    <location>
        <position position="300"/>
    </location>
</feature>
<comment type="function">
    <text evidence="5">Catalyzes the sequential NAD-dependent oxidations of L-histidinol to L-histidinaldehyde and then to L-histidine.</text>
</comment>
<dbReference type="GO" id="GO:0046872">
    <property type="term" value="F:metal ion binding"/>
    <property type="evidence" value="ECO:0007669"/>
    <property type="project" value="UniProtKB-KW"/>
</dbReference>
<keyword evidence="4 5" id="KW-0560">Oxidoreductase</keyword>
<feature type="binding site" evidence="7">
    <location>
        <position position="200"/>
    </location>
    <ligand>
        <name>NAD(+)</name>
        <dbReference type="ChEBI" id="CHEBI:57540"/>
    </ligand>
</feature>
<feature type="binding site" evidence="9">
    <location>
        <position position="248"/>
    </location>
    <ligand>
        <name>Zn(2+)</name>
        <dbReference type="ChEBI" id="CHEBI:29105"/>
    </ligand>
</feature>
<feature type="binding site" evidence="7">
    <location>
        <position position="177"/>
    </location>
    <ligand>
        <name>NAD(+)</name>
        <dbReference type="ChEBI" id="CHEBI:57540"/>
    </ligand>
</feature>
<evidence type="ECO:0000256" key="9">
    <source>
        <dbReference type="PIRSR" id="PIRSR000099-4"/>
    </source>
</evidence>
<evidence type="ECO:0000256" key="3">
    <source>
        <dbReference type="ARBA" id="ARBA00022833"/>
    </source>
</evidence>
<comment type="similarity">
    <text evidence="1 5 10">Belongs to the histidinol dehydrogenase family.</text>
</comment>
<name>A0A7J3MWC7_9CREN</name>
<feature type="binding site" evidence="8">
    <location>
        <position position="301"/>
    </location>
    <ligand>
        <name>substrate</name>
    </ligand>
</feature>
<dbReference type="GO" id="GO:0005737">
    <property type="term" value="C:cytoplasm"/>
    <property type="evidence" value="ECO:0007669"/>
    <property type="project" value="TreeGrafter"/>
</dbReference>
<dbReference type="PANTHER" id="PTHR21256:SF2">
    <property type="entry name" value="HISTIDINE BIOSYNTHESIS TRIFUNCTIONAL PROTEIN"/>
    <property type="match status" value="1"/>
</dbReference>
<comment type="cofactor">
    <cofactor evidence="9">
        <name>Zn(2+)</name>
        <dbReference type="ChEBI" id="CHEBI:29105"/>
    </cofactor>
    <text evidence="9">Binds 1 zinc ion per subunit.</text>
</comment>
<dbReference type="GO" id="GO:0051287">
    <property type="term" value="F:NAD binding"/>
    <property type="evidence" value="ECO:0007669"/>
    <property type="project" value="InterPro"/>
</dbReference>
<dbReference type="CDD" id="cd06572">
    <property type="entry name" value="Histidinol_dh"/>
    <property type="match status" value="1"/>
</dbReference>
<feature type="binding site" evidence="9">
    <location>
        <position position="245"/>
    </location>
    <ligand>
        <name>Zn(2+)</name>
        <dbReference type="ChEBI" id="CHEBI:29105"/>
    </ligand>
</feature>
<feature type="binding site" evidence="8">
    <location>
        <position position="245"/>
    </location>
    <ligand>
        <name>substrate</name>
    </ligand>
</feature>
<evidence type="ECO:0000256" key="10">
    <source>
        <dbReference type="RuleBase" id="RU004175"/>
    </source>
</evidence>
<dbReference type="EC" id="1.1.1.23" evidence="5"/>
<evidence type="ECO:0000256" key="5">
    <source>
        <dbReference type="PIRNR" id="PIRNR000099"/>
    </source>
</evidence>
<dbReference type="InterPro" id="IPR012131">
    <property type="entry name" value="Hstdl_DH"/>
</dbReference>
<feature type="binding site" evidence="8">
    <location>
        <position position="391"/>
    </location>
    <ligand>
        <name>substrate</name>
    </ligand>
</feature>
<keyword evidence="3 9" id="KW-0862">Zinc</keyword>
<gene>
    <name evidence="12" type="primary">hisD</name>
    <name evidence="11" type="ORF">ENT99_05250</name>
    <name evidence="12" type="ORF">ENU64_00055</name>
</gene>
<dbReference type="AlphaFoldDB" id="A0A7J3MWC7"/>
<protein>
    <recommendedName>
        <fullName evidence="5">Histidinol dehydrogenase</fullName>
        <shortName evidence="5">HDH</shortName>
        <ecNumber evidence="5">1.1.1.23</ecNumber>
    </recommendedName>
</protein>